<proteinExistence type="predicted"/>
<name>A0A2I6PFK9_9CAUD</name>
<reference evidence="1 2" key="1">
    <citation type="submission" date="2017-12" db="EMBL/GenBank/DDBJ databases">
        <title>Complete genome sequence and characterization of bacteriophage phiP4-3 infecting Proteus pennea.</title>
        <authorList>
            <person name="He Y."/>
            <person name="Yang H."/>
        </authorList>
    </citation>
    <scope>NUCLEOTIDE SEQUENCE [LARGE SCALE GENOMIC DNA]</scope>
</reference>
<accession>A0A2I6PFK9</accession>
<protein>
    <submittedName>
        <fullName evidence="1">Uncharacterized protein</fullName>
    </submittedName>
</protein>
<organism evidence="1 2">
    <name type="scientific">Proteus phage phiP4-3</name>
    <dbReference type="NCBI Taxonomy" id="2065203"/>
    <lineage>
        <taxon>Viruses</taxon>
        <taxon>Duplodnaviria</taxon>
        <taxon>Heunggongvirae</taxon>
        <taxon>Uroviricota</taxon>
        <taxon>Caudoviricetes</taxon>
        <taxon>Pantevenvirales</taxon>
        <taxon>Straboviridae</taxon>
        <taxon>Bragavirus</taxon>
        <taxon>Bragavirus p43</taxon>
    </lineage>
</organism>
<sequence length="153" mass="18045">MNYNLDELSVITESFEPSYEAGKCQVSDLRCGLLIETESEFRYINEDDILSWLLYNVDKVTFFLAEYTSAMYLNFPLSTRTQVKPGENVSRTVIAYFEFKSKRSVFYLKSDTFNKISERLVNFKDQKATYLEKLEDNQRKAYINQCRKLISKN</sequence>
<dbReference type="Proteomes" id="UP000240538">
    <property type="component" value="Segment"/>
</dbReference>
<gene>
    <name evidence="1" type="ORF">phiP43_152</name>
</gene>
<evidence type="ECO:0000313" key="2">
    <source>
        <dbReference type="Proteomes" id="UP000240538"/>
    </source>
</evidence>
<keyword evidence="2" id="KW-1185">Reference proteome</keyword>
<evidence type="ECO:0000313" key="1">
    <source>
        <dbReference type="EMBL" id="AUM58510.1"/>
    </source>
</evidence>
<dbReference type="EMBL" id="MG696114">
    <property type="protein sequence ID" value="AUM58510.1"/>
    <property type="molecule type" value="Genomic_DNA"/>
</dbReference>